<dbReference type="AlphaFoldDB" id="A0A2P2J7J8"/>
<keyword evidence="1" id="KW-0472">Membrane</keyword>
<evidence type="ECO:0000256" key="1">
    <source>
        <dbReference type="SAM" id="Phobius"/>
    </source>
</evidence>
<evidence type="ECO:0000313" key="2">
    <source>
        <dbReference type="EMBL" id="MBW89443.1"/>
    </source>
</evidence>
<protein>
    <recommendedName>
        <fullName evidence="3">Transmembrane protein</fullName>
    </recommendedName>
</protein>
<organism evidence="2">
    <name type="scientific">Rhizophora mucronata</name>
    <name type="common">Asiatic mangrove</name>
    <dbReference type="NCBI Taxonomy" id="61149"/>
    <lineage>
        <taxon>Eukaryota</taxon>
        <taxon>Viridiplantae</taxon>
        <taxon>Streptophyta</taxon>
        <taxon>Embryophyta</taxon>
        <taxon>Tracheophyta</taxon>
        <taxon>Spermatophyta</taxon>
        <taxon>Magnoliopsida</taxon>
        <taxon>eudicotyledons</taxon>
        <taxon>Gunneridae</taxon>
        <taxon>Pentapetalae</taxon>
        <taxon>rosids</taxon>
        <taxon>fabids</taxon>
        <taxon>Malpighiales</taxon>
        <taxon>Rhizophoraceae</taxon>
        <taxon>Rhizophora</taxon>
    </lineage>
</organism>
<feature type="transmembrane region" description="Helical" evidence="1">
    <location>
        <begin position="15"/>
        <end position="35"/>
    </location>
</feature>
<sequence length="51" mass="5883">MRSRLRVFFLEEGSFCWKLVDVVFFFLALLTLYSTSSTVDPLFPPSSIVYG</sequence>
<accession>A0A2P2J7J8</accession>
<reference evidence="2" key="1">
    <citation type="submission" date="2018-02" db="EMBL/GenBank/DDBJ databases">
        <title>Rhizophora mucronata_Transcriptome.</title>
        <authorList>
            <person name="Meera S.P."/>
            <person name="Sreeshan A."/>
            <person name="Augustine A."/>
        </authorList>
    </citation>
    <scope>NUCLEOTIDE SEQUENCE</scope>
    <source>
        <tissue evidence="2">Leaf</tissue>
    </source>
</reference>
<proteinExistence type="predicted"/>
<keyword evidence="1" id="KW-0812">Transmembrane</keyword>
<dbReference type="EMBL" id="GGEC01008960">
    <property type="protein sequence ID" value="MBW89443.1"/>
    <property type="molecule type" value="Transcribed_RNA"/>
</dbReference>
<keyword evidence="1" id="KW-1133">Transmembrane helix</keyword>
<name>A0A2P2J7J8_RHIMU</name>
<evidence type="ECO:0008006" key="3">
    <source>
        <dbReference type="Google" id="ProtNLM"/>
    </source>
</evidence>